<organism evidence="3 4">
    <name type="scientific">Acrobeloides nanus</name>
    <dbReference type="NCBI Taxonomy" id="290746"/>
    <lineage>
        <taxon>Eukaryota</taxon>
        <taxon>Metazoa</taxon>
        <taxon>Ecdysozoa</taxon>
        <taxon>Nematoda</taxon>
        <taxon>Chromadorea</taxon>
        <taxon>Rhabditida</taxon>
        <taxon>Tylenchina</taxon>
        <taxon>Cephalobomorpha</taxon>
        <taxon>Cephaloboidea</taxon>
        <taxon>Cephalobidae</taxon>
        <taxon>Acrobeloides</taxon>
    </lineage>
</organism>
<dbReference type="Proteomes" id="UP000887540">
    <property type="component" value="Unplaced"/>
</dbReference>
<feature type="signal peptide" evidence="2">
    <location>
        <begin position="1"/>
        <end position="19"/>
    </location>
</feature>
<evidence type="ECO:0000256" key="1">
    <source>
        <dbReference type="SAM" id="Phobius"/>
    </source>
</evidence>
<proteinExistence type="predicted"/>
<evidence type="ECO:0000313" key="4">
    <source>
        <dbReference type="WBParaSite" id="ACRNAN_Path_1391.g5445.t1"/>
    </source>
</evidence>
<keyword evidence="2" id="KW-0732">Signal</keyword>
<keyword evidence="1" id="KW-0472">Membrane</keyword>
<dbReference type="WBParaSite" id="ACRNAN_Path_1391.g5445.t1">
    <property type="protein sequence ID" value="ACRNAN_Path_1391.g5445.t1"/>
    <property type="gene ID" value="ACRNAN_Path_1391.g5445"/>
</dbReference>
<name>A0A914BZY1_9BILA</name>
<feature type="transmembrane region" description="Helical" evidence="1">
    <location>
        <begin position="22"/>
        <end position="43"/>
    </location>
</feature>
<evidence type="ECO:0000313" key="3">
    <source>
        <dbReference type="Proteomes" id="UP000887540"/>
    </source>
</evidence>
<keyword evidence="3" id="KW-1185">Reference proteome</keyword>
<accession>A0A914BZY1</accession>
<dbReference type="AlphaFoldDB" id="A0A914BZY1"/>
<evidence type="ECO:0000256" key="2">
    <source>
        <dbReference type="SAM" id="SignalP"/>
    </source>
</evidence>
<keyword evidence="1" id="KW-0812">Transmembrane</keyword>
<sequence length="78" mass="9076">MCLVMVITLVTMFMNQASAVEIIGGFVVLLFYICVKAWAWLMVKRTHSYYSEILLNEMVKEAQAEEAGRAEQYQMNRY</sequence>
<keyword evidence="1" id="KW-1133">Transmembrane helix</keyword>
<protein>
    <submittedName>
        <fullName evidence="4">Uncharacterized protein</fullName>
    </submittedName>
</protein>
<reference evidence="4" key="1">
    <citation type="submission" date="2022-11" db="UniProtKB">
        <authorList>
            <consortium name="WormBaseParasite"/>
        </authorList>
    </citation>
    <scope>IDENTIFICATION</scope>
</reference>
<feature type="chain" id="PRO_5036767741" evidence="2">
    <location>
        <begin position="20"/>
        <end position="78"/>
    </location>
</feature>